<evidence type="ECO:0000256" key="1">
    <source>
        <dbReference type="SAM" id="Phobius"/>
    </source>
</evidence>
<dbReference type="Proteomes" id="UP001501343">
    <property type="component" value="Unassembled WGS sequence"/>
</dbReference>
<reference evidence="2 3" key="1">
    <citation type="journal article" date="2019" name="Int. J. Syst. Evol. Microbiol.">
        <title>The Global Catalogue of Microorganisms (GCM) 10K type strain sequencing project: providing services to taxonomists for standard genome sequencing and annotation.</title>
        <authorList>
            <consortium name="The Broad Institute Genomics Platform"/>
            <consortium name="The Broad Institute Genome Sequencing Center for Infectious Disease"/>
            <person name="Wu L."/>
            <person name="Ma J."/>
        </authorList>
    </citation>
    <scope>NUCLEOTIDE SEQUENCE [LARGE SCALE GENOMIC DNA]</scope>
    <source>
        <strain evidence="2 3">JCM 14900</strain>
    </source>
</reference>
<keyword evidence="1" id="KW-0472">Membrane</keyword>
<name>A0ABN2Q0S2_9MICO</name>
<keyword evidence="1" id="KW-1133">Transmembrane helix</keyword>
<dbReference type="EMBL" id="BAAAOF010000009">
    <property type="protein sequence ID" value="GAA1940768.1"/>
    <property type="molecule type" value="Genomic_DNA"/>
</dbReference>
<proteinExistence type="predicted"/>
<organism evidence="2 3">
    <name type="scientific">Microbacterium aoyamense</name>
    <dbReference type="NCBI Taxonomy" id="344166"/>
    <lineage>
        <taxon>Bacteria</taxon>
        <taxon>Bacillati</taxon>
        <taxon>Actinomycetota</taxon>
        <taxon>Actinomycetes</taxon>
        <taxon>Micrococcales</taxon>
        <taxon>Microbacteriaceae</taxon>
        <taxon>Microbacterium</taxon>
    </lineage>
</organism>
<dbReference type="RefSeq" id="WP_248151535.1">
    <property type="nucleotide sequence ID" value="NZ_BAAAOF010000009.1"/>
</dbReference>
<gene>
    <name evidence="2" type="ORF">GCM10009775_35800</name>
</gene>
<protein>
    <submittedName>
        <fullName evidence="2">Uncharacterized protein</fullName>
    </submittedName>
</protein>
<keyword evidence="3" id="KW-1185">Reference proteome</keyword>
<sequence>MTQVLLVPQWAVAETDDEKVTRSRLPRTGCRLRDRLSKSDGDEGFAERELIATSAALRLKYQAMQLSIICAGVAGAALAVVAFRLV</sequence>
<keyword evidence="1" id="KW-0812">Transmembrane</keyword>
<evidence type="ECO:0000313" key="3">
    <source>
        <dbReference type="Proteomes" id="UP001501343"/>
    </source>
</evidence>
<evidence type="ECO:0000313" key="2">
    <source>
        <dbReference type="EMBL" id="GAA1940768.1"/>
    </source>
</evidence>
<comment type="caution">
    <text evidence="2">The sequence shown here is derived from an EMBL/GenBank/DDBJ whole genome shotgun (WGS) entry which is preliminary data.</text>
</comment>
<feature type="transmembrane region" description="Helical" evidence="1">
    <location>
        <begin position="66"/>
        <end position="85"/>
    </location>
</feature>
<accession>A0ABN2Q0S2</accession>